<organism evidence="1 2">
    <name type="scientific">Anseranas semipalmata</name>
    <name type="common">Magpie goose</name>
    <name type="synonym">Anas semipalmata</name>
    <dbReference type="NCBI Taxonomy" id="8851"/>
    <lineage>
        <taxon>Eukaryota</taxon>
        <taxon>Metazoa</taxon>
        <taxon>Chordata</taxon>
        <taxon>Craniata</taxon>
        <taxon>Vertebrata</taxon>
        <taxon>Euteleostomi</taxon>
        <taxon>Archelosauria</taxon>
        <taxon>Archosauria</taxon>
        <taxon>Dinosauria</taxon>
        <taxon>Saurischia</taxon>
        <taxon>Theropoda</taxon>
        <taxon>Coelurosauria</taxon>
        <taxon>Aves</taxon>
        <taxon>Neognathae</taxon>
        <taxon>Galloanserae</taxon>
        <taxon>Anseriformes</taxon>
        <taxon>Anseranatidae</taxon>
        <taxon>Anseranas</taxon>
    </lineage>
</organism>
<feature type="non-terminal residue" evidence="1">
    <location>
        <position position="363"/>
    </location>
</feature>
<evidence type="ECO:0000313" key="1">
    <source>
        <dbReference type="EMBL" id="NXI67118.1"/>
    </source>
</evidence>
<protein>
    <submittedName>
        <fullName evidence="1">DYH14 protein</fullName>
    </submittedName>
</protein>
<dbReference type="EMBL" id="VXAA01003212">
    <property type="protein sequence ID" value="NXI67118.1"/>
    <property type="molecule type" value="Genomic_DNA"/>
</dbReference>
<sequence>DEGCQPQVEAQNKMLKDKLVSHLRFEPERAEVLLMAKGSYIACELADSRKKDNSELSSSVKKKYSILHTAVYRASTERKHKEEIKEEGMCSGKVFSREHKEGREESACQPTMVSEHETMKLKRSRTKLVSLMSKNENLKKILPTSSVCKSVQQVFGTSPSPTTYDNIRRTEMQTSVFEPSCHKKVCEQPKAERSPKKPMRAKVYSYDKTEPIDDDVTMHILRLRGKLGWQTVLPSRECLAREADMARLQKFALTRPLLLKDSGEYIYCLQRNKNNFKVPYNPYDLQPVSTNTAMHNKEYWTITASFVSKFSANQKLGEMEATPVPQWLHERHLYCRLLNLNLFSSFRMKKFFLLWKINVRRSK</sequence>
<proteinExistence type="predicted"/>
<name>A0A7K9V353_ANSSE</name>
<keyword evidence="2" id="KW-1185">Reference proteome</keyword>
<dbReference type="Proteomes" id="UP000567872">
    <property type="component" value="Unassembled WGS sequence"/>
</dbReference>
<feature type="non-terminal residue" evidence="1">
    <location>
        <position position="1"/>
    </location>
</feature>
<accession>A0A7K9V353</accession>
<dbReference type="OrthoDB" id="424310at2759"/>
<reference evidence="1 2" key="1">
    <citation type="submission" date="2019-09" db="EMBL/GenBank/DDBJ databases">
        <title>Bird 10,000 Genomes (B10K) Project - Family phase.</title>
        <authorList>
            <person name="Zhang G."/>
        </authorList>
    </citation>
    <scope>NUCLEOTIDE SEQUENCE [LARGE SCALE GENOMIC DNA]</scope>
    <source>
        <strain evidence="1">B10K-DU-001-57</strain>
        <tissue evidence="1">Muscle</tissue>
    </source>
</reference>
<comment type="caution">
    <text evidence="1">The sequence shown here is derived from an EMBL/GenBank/DDBJ whole genome shotgun (WGS) entry which is preliminary data.</text>
</comment>
<gene>
    <name evidence="1" type="primary">Dnah14</name>
    <name evidence="1" type="ORF">ANSSEM_R07381</name>
</gene>
<dbReference type="AlphaFoldDB" id="A0A7K9V353"/>
<evidence type="ECO:0000313" key="2">
    <source>
        <dbReference type="Proteomes" id="UP000567872"/>
    </source>
</evidence>